<evidence type="ECO:0000256" key="4">
    <source>
        <dbReference type="SAM" id="MobiDB-lite"/>
    </source>
</evidence>
<dbReference type="SUPFAM" id="SSF53067">
    <property type="entry name" value="Actin-like ATPase domain"/>
    <property type="match status" value="1"/>
</dbReference>
<feature type="compositionally biased region" description="Low complexity" evidence="4">
    <location>
        <begin position="356"/>
        <end position="399"/>
    </location>
</feature>
<dbReference type="Gene3D" id="3.90.640.10">
    <property type="entry name" value="Actin, Chain A, domain 4"/>
    <property type="match status" value="1"/>
</dbReference>
<keyword evidence="5" id="KW-0812">Transmembrane</keyword>
<feature type="region of interest" description="Disordered" evidence="4">
    <location>
        <begin position="345"/>
        <end position="414"/>
    </location>
</feature>
<sequence length="432" mass="44773">MSAVLGVSVGTSAVRMATLSAPEHDENTVPGFERRAVEVVAGPVEDVAAQSIGVLLEHDGHADIGATGVAYGSGLHPDTMHDAMARQQLYNYHLVPEAAAVVALLESAGQLAPTDQTLVLYDLGSSGVTVTVVDRYSHTVLAQHRSDVAGGDRFDALVAEQQLRERGLTRPEDAWAAAEFIARCREAKEQLSTGTGAAVPGDGGLVLLNRERFEALVRVPLESSARLARDVIAASGRHPDVLVLLGGGVRIPLVPSLLQSWLGLRIILPPEPEMVAAQGAALLATPMAAPVPHESRPEQPEPDWADIASTSQARRGPSRRHLALAGAVAAGLVVVAAIGLALGGRDTGTTNQGESAVAEVTVPPRTTTRAPSTTTTTTPSSTSAAPAATTAPESTSDAPAPAPAPGPRFLNLPDPIRIEVPPNIQLPPGMIR</sequence>
<comment type="caution">
    <text evidence="6">The sequence shown here is derived from an EMBL/GenBank/DDBJ whole genome shotgun (WGS) entry which is preliminary data.</text>
</comment>
<accession>A0ABW4PDJ0</accession>
<dbReference type="Gene3D" id="3.30.420.40">
    <property type="match status" value="2"/>
</dbReference>
<dbReference type="PANTHER" id="PTHR42749:SF1">
    <property type="entry name" value="CELL SHAPE-DETERMINING PROTEIN MREB"/>
    <property type="match status" value="1"/>
</dbReference>
<dbReference type="RefSeq" id="WP_378487885.1">
    <property type="nucleotide sequence ID" value="NZ_JBHUFB010000020.1"/>
</dbReference>
<dbReference type="EMBL" id="JBHUFB010000020">
    <property type="protein sequence ID" value="MFD1815460.1"/>
    <property type="molecule type" value="Genomic_DNA"/>
</dbReference>
<keyword evidence="5" id="KW-0472">Membrane</keyword>
<reference evidence="7" key="1">
    <citation type="journal article" date="2019" name="Int. J. Syst. Evol. Microbiol.">
        <title>The Global Catalogue of Microorganisms (GCM) 10K type strain sequencing project: providing services to taxonomists for standard genome sequencing and annotation.</title>
        <authorList>
            <consortium name="The Broad Institute Genomics Platform"/>
            <consortium name="The Broad Institute Genome Sequencing Center for Infectious Disease"/>
            <person name="Wu L."/>
            <person name="Ma J."/>
        </authorList>
    </citation>
    <scope>NUCLEOTIDE SEQUENCE [LARGE SCALE GENOMIC DNA]</scope>
    <source>
        <strain evidence="7">DT72</strain>
    </source>
</reference>
<proteinExistence type="predicted"/>
<evidence type="ECO:0000256" key="5">
    <source>
        <dbReference type="SAM" id="Phobius"/>
    </source>
</evidence>
<evidence type="ECO:0000256" key="1">
    <source>
        <dbReference type="ARBA" id="ARBA00022741"/>
    </source>
</evidence>
<dbReference type="InterPro" id="IPR013126">
    <property type="entry name" value="Hsp_70_fam"/>
</dbReference>
<name>A0ABW4PDJ0_9NOCA</name>
<evidence type="ECO:0000313" key="7">
    <source>
        <dbReference type="Proteomes" id="UP001597286"/>
    </source>
</evidence>
<organism evidence="6 7">
    <name type="scientific">Rhodococcus gannanensis</name>
    <dbReference type="NCBI Taxonomy" id="1960308"/>
    <lineage>
        <taxon>Bacteria</taxon>
        <taxon>Bacillati</taxon>
        <taxon>Actinomycetota</taxon>
        <taxon>Actinomycetes</taxon>
        <taxon>Mycobacteriales</taxon>
        <taxon>Nocardiaceae</taxon>
        <taxon>Rhodococcus</taxon>
    </lineage>
</organism>
<evidence type="ECO:0000313" key="6">
    <source>
        <dbReference type="EMBL" id="MFD1815460.1"/>
    </source>
</evidence>
<keyword evidence="1" id="KW-0547">Nucleotide-binding</keyword>
<dbReference type="Pfam" id="PF00012">
    <property type="entry name" value="HSP70"/>
    <property type="match status" value="1"/>
</dbReference>
<protein>
    <submittedName>
        <fullName evidence="6">Hsp70 family protein</fullName>
    </submittedName>
</protein>
<gene>
    <name evidence="6" type="ORF">ACFSJG_24840</name>
</gene>
<dbReference type="Proteomes" id="UP001597286">
    <property type="component" value="Unassembled WGS sequence"/>
</dbReference>
<keyword evidence="2" id="KW-0067">ATP-binding</keyword>
<keyword evidence="5" id="KW-1133">Transmembrane helix</keyword>
<keyword evidence="7" id="KW-1185">Reference proteome</keyword>
<evidence type="ECO:0000256" key="2">
    <source>
        <dbReference type="ARBA" id="ARBA00022840"/>
    </source>
</evidence>
<evidence type="ECO:0000256" key="3">
    <source>
        <dbReference type="ARBA" id="ARBA00023186"/>
    </source>
</evidence>
<dbReference type="InterPro" id="IPR043129">
    <property type="entry name" value="ATPase_NBD"/>
</dbReference>
<keyword evidence="3" id="KW-0143">Chaperone</keyword>
<feature type="transmembrane region" description="Helical" evidence="5">
    <location>
        <begin position="322"/>
        <end position="342"/>
    </location>
</feature>
<dbReference type="PANTHER" id="PTHR42749">
    <property type="entry name" value="CELL SHAPE-DETERMINING PROTEIN MREB"/>
    <property type="match status" value="1"/>
</dbReference>